<dbReference type="RefSeq" id="WP_266346280.1">
    <property type="nucleotide sequence ID" value="NZ_JAPKNH010000015.1"/>
</dbReference>
<sequence>MAEVISLTGAPLPTDADRDEALIATLERALERARSGETIATCIVELYRDETVSRSIIGNITSPLRLIGAVELVKMGLMDKALED</sequence>
<proteinExistence type="predicted"/>
<organism evidence="1 2">
    <name type="scientific">Kaistia terrae</name>
    <dbReference type="NCBI Taxonomy" id="537017"/>
    <lineage>
        <taxon>Bacteria</taxon>
        <taxon>Pseudomonadati</taxon>
        <taxon>Pseudomonadota</taxon>
        <taxon>Alphaproteobacteria</taxon>
        <taxon>Hyphomicrobiales</taxon>
        <taxon>Kaistiaceae</taxon>
        <taxon>Kaistia</taxon>
    </lineage>
</organism>
<accession>A0ABW0Q3Y1</accession>
<evidence type="ECO:0000313" key="1">
    <source>
        <dbReference type="EMBL" id="MFC5518989.1"/>
    </source>
</evidence>
<evidence type="ECO:0000313" key="2">
    <source>
        <dbReference type="Proteomes" id="UP001596150"/>
    </source>
</evidence>
<comment type="caution">
    <text evidence="1">The sequence shown here is derived from an EMBL/GenBank/DDBJ whole genome shotgun (WGS) entry which is preliminary data.</text>
</comment>
<protein>
    <submittedName>
        <fullName evidence="1">Uncharacterized protein</fullName>
    </submittedName>
</protein>
<gene>
    <name evidence="1" type="ORF">ACFPP9_24715</name>
</gene>
<reference evidence="2" key="1">
    <citation type="journal article" date="2019" name="Int. J. Syst. Evol. Microbiol.">
        <title>The Global Catalogue of Microorganisms (GCM) 10K type strain sequencing project: providing services to taxonomists for standard genome sequencing and annotation.</title>
        <authorList>
            <consortium name="The Broad Institute Genomics Platform"/>
            <consortium name="The Broad Institute Genome Sequencing Center for Infectious Disease"/>
            <person name="Wu L."/>
            <person name="Ma J."/>
        </authorList>
    </citation>
    <scope>NUCLEOTIDE SEQUENCE [LARGE SCALE GENOMIC DNA]</scope>
    <source>
        <strain evidence="2">KACC 12633</strain>
    </source>
</reference>
<dbReference type="EMBL" id="JBHSML010000031">
    <property type="protein sequence ID" value="MFC5518989.1"/>
    <property type="molecule type" value="Genomic_DNA"/>
</dbReference>
<dbReference type="Proteomes" id="UP001596150">
    <property type="component" value="Unassembled WGS sequence"/>
</dbReference>
<name>A0ABW0Q3Y1_9HYPH</name>
<keyword evidence="2" id="KW-1185">Reference proteome</keyword>